<keyword evidence="4" id="KW-1185">Reference proteome</keyword>
<protein>
    <recommendedName>
        <fullName evidence="2">RNase H type-1 domain-containing protein</fullName>
    </recommendedName>
</protein>
<dbReference type="InterPro" id="IPR012337">
    <property type="entry name" value="RNaseH-like_sf"/>
</dbReference>
<evidence type="ECO:0000259" key="2">
    <source>
        <dbReference type="PROSITE" id="PS50879"/>
    </source>
</evidence>
<feature type="region of interest" description="Disordered" evidence="1">
    <location>
        <begin position="2375"/>
        <end position="2411"/>
    </location>
</feature>
<feature type="compositionally biased region" description="Low complexity" evidence="1">
    <location>
        <begin position="2533"/>
        <end position="2561"/>
    </location>
</feature>
<feature type="compositionally biased region" description="Polar residues" evidence="1">
    <location>
        <begin position="316"/>
        <end position="332"/>
    </location>
</feature>
<feature type="compositionally biased region" description="Polar residues" evidence="1">
    <location>
        <begin position="2381"/>
        <end position="2390"/>
    </location>
</feature>
<accession>A0ABN9PB72</accession>
<dbReference type="SUPFAM" id="SSF53098">
    <property type="entry name" value="Ribonuclease H-like"/>
    <property type="match status" value="1"/>
</dbReference>
<feature type="non-terminal residue" evidence="3">
    <location>
        <position position="2630"/>
    </location>
</feature>
<dbReference type="EMBL" id="CAUYUJ010000057">
    <property type="protein sequence ID" value="CAK0788461.1"/>
    <property type="molecule type" value="Genomic_DNA"/>
</dbReference>
<dbReference type="Gene3D" id="3.30.420.10">
    <property type="entry name" value="Ribonuclease H-like superfamily/Ribonuclease H"/>
    <property type="match status" value="1"/>
</dbReference>
<organism evidence="3 4">
    <name type="scientific">Prorocentrum cordatum</name>
    <dbReference type="NCBI Taxonomy" id="2364126"/>
    <lineage>
        <taxon>Eukaryota</taxon>
        <taxon>Sar</taxon>
        <taxon>Alveolata</taxon>
        <taxon>Dinophyceae</taxon>
        <taxon>Prorocentrales</taxon>
        <taxon>Prorocentraceae</taxon>
        <taxon>Prorocentrum</taxon>
    </lineage>
</organism>
<feature type="compositionally biased region" description="Low complexity" evidence="1">
    <location>
        <begin position="2399"/>
        <end position="2409"/>
    </location>
</feature>
<feature type="region of interest" description="Disordered" evidence="1">
    <location>
        <begin position="2120"/>
        <end position="2149"/>
    </location>
</feature>
<feature type="region of interest" description="Disordered" evidence="1">
    <location>
        <begin position="2491"/>
        <end position="2573"/>
    </location>
</feature>
<feature type="region of interest" description="Disordered" evidence="1">
    <location>
        <begin position="316"/>
        <end position="351"/>
    </location>
</feature>
<feature type="domain" description="RNase H type-1" evidence="2">
    <location>
        <begin position="1831"/>
        <end position="1989"/>
    </location>
</feature>
<feature type="region of interest" description="Disordered" evidence="1">
    <location>
        <begin position="2029"/>
        <end position="2052"/>
    </location>
</feature>
<feature type="non-terminal residue" evidence="3">
    <location>
        <position position="1"/>
    </location>
</feature>
<dbReference type="SUPFAM" id="SSF56219">
    <property type="entry name" value="DNase I-like"/>
    <property type="match status" value="1"/>
</dbReference>
<reference evidence="3" key="1">
    <citation type="submission" date="2023-10" db="EMBL/GenBank/DDBJ databases">
        <authorList>
            <person name="Chen Y."/>
            <person name="Shah S."/>
            <person name="Dougan E. K."/>
            <person name="Thang M."/>
            <person name="Chan C."/>
        </authorList>
    </citation>
    <scope>NUCLEOTIDE SEQUENCE [LARGE SCALE GENOMIC DNA]</scope>
</reference>
<gene>
    <name evidence="3" type="ORF">PCOR1329_LOCUS341</name>
</gene>
<dbReference type="InterPro" id="IPR002156">
    <property type="entry name" value="RNaseH_domain"/>
</dbReference>
<sequence length="2630" mass="287945">AGKTNASGGNPLDYVRCANCSYKWNFKARMDCYHCKKPLKPAAVDKPPQLRASAWSFVREPWVHSDDWIGYEAPRPQPAPPSDAECLAALAARHPEHGLQLEAIKKAVAPPPVAATVLPDVALNRAQAKQRRAQAAFLSKSQQVRDAEQWLQSCREEEVRAGELVLACDAEVEEAYKAAAPKGVQVQAQVAQESGAKAQPAVGLNVTALLAEDFQVEAGDAFRLDDPDLDITDAEREEFNKSLEGFVEQVKQHVRTTFGEAKTQLEQRRSEIDAKHQQLLARPLPLGRLGPLLGLLLLTFLSHPASAAPMAQPSWLSSGGTWKQQPPSQLGTQMRKAQPWGPDAPPEAKPREPRLVRLGRRQLAILATRMRRMARHWRPPSVGTEAQDRRHWDSYCVPCIFHQLSSGEYTAMLDDLAATTGSGSRIAERMRTARELGDEAWNRGGEARRLQRQWLEHLQVTNQEAFAREAAQQDRNQSAAERWFDRQSQATSATQAPTVYFDDRIHCWRLCAAEVLEAELGPSTSIGTSEEPWYCSASPGDCTELTPTPDACNRTDEHRGTCIVGTAQEAVAHPTEGKDLSVGSVGGQSTCSGISAKPQCDVAKYRPPAAGARRGKRRQRSHRRFAFHSVNASLSWGNVVGYLHGAAHQQLAEGKIPIIGFQEHGKRRLWAEESARALLPLGWRALPAPATDGPNGGASAGVMLAIPACVGVTLAAGQRHWDISPPGCAGRLLMATLEAKGIGKLLVFCAYCFTGQKLASVGNSALLSVITGWAVQLQLPWLVIADWENLPDALERSPWNNQLRGRVVAWQGEGGTNRSPHGERVIDYFWMHSSLAANISPARIDDDAVYHPHRATWVELLQPWSAFTYTKLIRPHKFPIPGVKPKHFDLSCPDVPAGFDPDAVPTQELLDGTWEVFCHAAEEELIQKVGLDPSSRQAVQCRGRGGPPRFKKCPLLPTHTEAIASYGEAKRWRWFANELAWLGIIEVKLFSYTGASDLVLATLHQQRHASIRKLCDRFRRHMLVEGVAELQEFFEVFTSRDRGYEDLQELADWRLSCSQYASYLEWQIGKERRDSFKQRLEDDFPGSQGLPHRVTKWRQAWQAPKGSISKKLLPAAPLAAVDQELHDWSKVWVTGSGFPKPWRGLQQVAVTPPSPHHLRGLAQRFRAKTGIGVDGWQPKLWAYLTDGTLSALASLLAWCQQLGRWPTQVHLLLVFIIGKLDGGGRPIILLPGPCRIWEAWQLPTIRGWLAAHPRSYDYTAAGQSSERALWKALLDDELVLGTGIRAATMLADLAKCYEKVPHERMWWLSAWWDGPLEVVALALESFALGRVIRLGEACSAEVLSSTALPAGSRFAPTFLRFYLMLCLDDLLGVFRLTIYLHVDDIALRVMSTEARVLHMLPQATRLLFWMLESFLGLEVARARDGARGKCSFLQTATPSAGLTQAMAVLGVPPSTSERWLGIDYGPSVKAENQSAPVRHARLKIAKQRWPKIRGLPRARGGKLKMVVRQGLGASVAYGARVRGTPRPIVRFIQQKDRAVRRGATAFTSRVLHDGLDPSCADALVLAPLLAWAREAWDHPEGRRAQATAWARVQQQLALYIDADAQELWSVVRGPAGATSVTVRAHGWSMPSAFEIVLPPRGGVLQGGDVHLDLLQVCPKSVEAAVLLAARSRALCQWAAAQPERAALLPAPWLTPARQLVKRRKQDGWLQHHADAVKKAVLGGFPSQEALFLSGQADTPYCQLCDDTTCFGTHQHYYWRCGSPTCATVREQLTAHDASPTFRDVGHLGVSASSSEASRWLWERGLRRTPCYGLAWSLPSQRTYWIVNGAAPELTDVLVSDGSVKGLDDLRHGGWAALQCTAEADDVVQGLYGPLPFPDPSSVLAELRGLLHALRHSVFITAIILDNAQVVQGLARGRAWCCSSARPYAHVWVEVWDRLDDMDILPGRELSVIKVASHISQAKRLELPEEVQIHMKHNDLADEWAKQGADLSAPPEWATLQVKQELKATKRVLEYIGHFRVLLDGVKLAEPRPKRQQGQEANIPQAARSQAGPRHPHFLEVCRGYSKCTSCGKIARTRLVAFQLQECRGRLQGLQGKLVKSAGKRGSVAVPLLVAAGAAARPVRQRADHGDQDEPRVEPDPAPASQRGPDPLWAHVAAAREALGRMERIPDGPACMESSSSQPHITLEQQQVRSIMDDAIIWASFWIDRFDVAGFTNEWDYRTWCSEYLERFLSLATWTPVREHLLRSNPGRTLHQVVDDLCATSWTRAEPARQDQFARVRPDSGLTAKQRRRLLRHHFDVLNQVRERFKELLGDRAPPETASWHQWVYEPLSSDDDQGGDAAGRAAEGAMGYDDADEFAALSVHSDLEVVEAGGTAATGTQASERVSSPNPDLAPRALQPQEEGAPAGGARREGVLRIRSEAATSSQDVVGGGVAGAGAAVPTVPTAVQPDGEPGADLGELASSLAVDGKVATQAAAAVCSAPLAAHQARAGQGSLKHGGKAPRTGSSASSAAAAGFGQGGLAPLAGPPPPSAAAAAASEPEQGARGRAASASAQPARGGQALPGTARAASSVPRPHTVEIIGNFVVCVVCGSYYSSVARNLGGPCRRLDPRDPGDRERLRRIRRIQRGQ</sequence>
<evidence type="ECO:0000256" key="1">
    <source>
        <dbReference type="SAM" id="MobiDB-lite"/>
    </source>
</evidence>
<dbReference type="Proteomes" id="UP001189429">
    <property type="component" value="Unassembled WGS sequence"/>
</dbReference>
<dbReference type="PROSITE" id="PS50879">
    <property type="entry name" value="RNASE_H_1"/>
    <property type="match status" value="1"/>
</dbReference>
<proteinExistence type="predicted"/>
<evidence type="ECO:0000313" key="3">
    <source>
        <dbReference type="EMBL" id="CAK0788461.1"/>
    </source>
</evidence>
<feature type="compositionally biased region" description="Low complexity" evidence="1">
    <location>
        <begin position="2506"/>
        <end position="2516"/>
    </location>
</feature>
<evidence type="ECO:0000313" key="4">
    <source>
        <dbReference type="Proteomes" id="UP001189429"/>
    </source>
</evidence>
<dbReference type="InterPro" id="IPR036397">
    <property type="entry name" value="RNaseH_sf"/>
</dbReference>
<name>A0ABN9PB72_9DINO</name>
<comment type="caution">
    <text evidence="3">The sequence shown here is derived from an EMBL/GenBank/DDBJ whole genome shotgun (WGS) entry which is preliminary data.</text>
</comment>
<dbReference type="InterPro" id="IPR036691">
    <property type="entry name" value="Endo/exonu/phosph_ase_sf"/>
</dbReference>
<feature type="compositionally biased region" description="Basic and acidic residues" evidence="1">
    <location>
        <begin position="2124"/>
        <end position="2138"/>
    </location>
</feature>